<dbReference type="AlphaFoldDB" id="B0T7Q1"/>
<proteinExistence type="predicted"/>
<dbReference type="SUPFAM" id="SSF51261">
    <property type="entry name" value="Duplicated hybrid motif"/>
    <property type="match status" value="1"/>
</dbReference>
<comment type="cofactor">
    <cofactor evidence="1">
        <name>Zn(2+)</name>
        <dbReference type="ChEBI" id="CHEBI:29105"/>
    </cofactor>
</comment>
<dbReference type="Gene3D" id="3.10.450.350">
    <property type="match status" value="1"/>
</dbReference>
<keyword evidence="3" id="KW-0479">Metal-binding</keyword>
<protein>
    <submittedName>
        <fullName evidence="8">Peptidase M23B</fullName>
    </submittedName>
</protein>
<dbReference type="Gene3D" id="2.70.70.10">
    <property type="entry name" value="Glucose Permease (Domain IIA)"/>
    <property type="match status" value="1"/>
</dbReference>
<dbReference type="CDD" id="cd12797">
    <property type="entry name" value="M23_peptidase"/>
    <property type="match status" value="1"/>
</dbReference>
<dbReference type="HOGENOM" id="CLU_844041_0_0_5"/>
<sequence length="362" mass="37770" precursor="true">MKRDLQSGVWLSSAVAAVFAVAATAHVTGVKAPPPIRPPAALAPGQTRTDLAGQDLAAAIRDNAPLPVLLSSAPATSAGSLVVPQTRVIEGPVEDVLYGRPDGDPVETAAVTKALALFSHRLDLTRDVALGDRVRLVVGQPAFGAGASKGDLDYAELDGATGRVRLYRDDSGTVPRYIDEAGVDLERFLLRTPLRITRITSGFGPRLHPLLGYTRMHRGVDLAAPIGTPVLAAGDGVVEAVGWDGGYGRRILLRHADGYETLYGHLSAAGPAAEVGARVRQGQVIGWTGVSGQATGPHLHFEVRLHRVAVDPATARPASPATTRDQVDAFEARKRAIAEVLAAKAQAPRVIAAASGAAQRAL</sequence>
<name>B0T7Q1_CAUSK</name>
<evidence type="ECO:0000256" key="4">
    <source>
        <dbReference type="ARBA" id="ARBA00022801"/>
    </source>
</evidence>
<keyword evidence="6" id="KW-0482">Metalloprotease</keyword>
<keyword evidence="5" id="KW-0862">Zinc</keyword>
<dbReference type="GO" id="GO:0004222">
    <property type="term" value="F:metalloendopeptidase activity"/>
    <property type="evidence" value="ECO:0007669"/>
    <property type="project" value="TreeGrafter"/>
</dbReference>
<dbReference type="Pfam" id="PF01551">
    <property type="entry name" value="Peptidase_M23"/>
    <property type="match status" value="1"/>
</dbReference>
<dbReference type="KEGG" id="cak:Caul_2111"/>
<dbReference type="GO" id="GO:0006508">
    <property type="term" value="P:proteolysis"/>
    <property type="evidence" value="ECO:0007669"/>
    <property type="project" value="UniProtKB-KW"/>
</dbReference>
<accession>B0T7Q1</accession>
<keyword evidence="4" id="KW-0378">Hydrolase</keyword>
<evidence type="ECO:0000256" key="3">
    <source>
        <dbReference type="ARBA" id="ARBA00022723"/>
    </source>
</evidence>
<dbReference type="InterPro" id="IPR050570">
    <property type="entry name" value="Cell_wall_metabolism_enzyme"/>
</dbReference>
<dbReference type="GO" id="GO:0046872">
    <property type="term" value="F:metal ion binding"/>
    <property type="evidence" value="ECO:0007669"/>
    <property type="project" value="UniProtKB-KW"/>
</dbReference>
<dbReference type="InterPro" id="IPR011055">
    <property type="entry name" value="Dup_hybrid_motif"/>
</dbReference>
<dbReference type="InterPro" id="IPR016047">
    <property type="entry name" value="M23ase_b-sheet_dom"/>
</dbReference>
<dbReference type="OrthoDB" id="9815245at2"/>
<gene>
    <name evidence="8" type="ordered locus">Caul_2111</name>
</gene>
<reference evidence="8" key="1">
    <citation type="submission" date="2008-01" db="EMBL/GenBank/DDBJ databases">
        <title>Complete sequence of chromosome of Caulobacter sp. K31.</title>
        <authorList>
            <consortium name="US DOE Joint Genome Institute"/>
            <person name="Copeland A."/>
            <person name="Lucas S."/>
            <person name="Lapidus A."/>
            <person name="Barry K."/>
            <person name="Glavina del Rio T."/>
            <person name="Dalin E."/>
            <person name="Tice H."/>
            <person name="Pitluck S."/>
            <person name="Bruce D."/>
            <person name="Goodwin L."/>
            <person name="Thompson L.S."/>
            <person name="Brettin T."/>
            <person name="Detter J.C."/>
            <person name="Han C."/>
            <person name="Schmutz J."/>
            <person name="Larimer F."/>
            <person name="Land M."/>
            <person name="Hauser L."/>
            <person name="Kyrpides N."/>
            <person name="Kim E."/>
            <person name="Stephens C."/>
            <person name="Richardson P."/>
        </authorList>
    </citation>
    <scope>NUCLEOTIDE SEQUENCE [LARGE SCALE GENOMIC DNA]</scope>
    <source>
        <strain evidence="8">K31</strain>
    </source>
</reference>
<evidence type="ECO:0000313" key="8">
    <source>
        <dbReference type="EMBL" id="ABZ71239.1"/>
    </source>
</evidence>
<evidence type="ECO:0000259" key="7">
    <source>
        <dbReference type="Pfam" id="PF01551"/>
    </source>
</evidence>
<evidence type="ECO:0000256" key="6">
    <source>
        <dbReference type="ARBA" id="ARBA00023049"/>
    </source>
</evidence>
<keyword evidence="2" id="KW-0645">Protease</keyword>
<evidence type="ECO:0000256" key="2">
    <source>
        <dbReference type="ARBA" id="ARBA00022670"/>
    </source>
</evidence>
<evidence type="ECO:0000256" key="5">
    <source>
        <dbReference type="ARBA" id="ARBA00022833"/>
    </source>
</evidence>
<evidence type="ECO:0000256" key="1">
    <source>
        <dbReference type="ARBA" id="ARBA00001947"/>
    </source>
</evidence>
<organism evidence="8">
    <name type="scientific">Caulobacter sp. (strain K31)</name>
    <dbReference type="NCBI Taxonomy" id="366602"/>
    <lineage>
        <taxon>Bacteria</taxon>
        <taxon>Pseudomonadati</taxon>
        <taxon>Pseudomonadota</taxon>
        <taxon>Alphaproteobacteria</taxon>
        <taxon>Caulobacterales</taxon>
        <taxon>Caulobacteraceae</taxon>
        <taxon>Caulobacter</taxon>
    </lineage>
</organism>
<dbReference type="PANTHER" id="PTHR21666">
    <property type="entry name" value="PEPTIDASE-RELATED"/>
    <property type="match status" value="1"/>
</dbReference>
<dbReference type="eggNOG" id="COG0739">
    <property type="taxonomic scope" value="Bacteria"/>
</dbReference>
<dbReference type="STRING" id="366602.Caul_2111"/>
<feature type="domain" description="M23ase beta-sheet core" evidence="7">
    <location>
        <begin position="215"/>
        <end position="312"/>
    </location>
</feature>
<dbReference type="PANTHER" id="PTHR21666:SF288">
    <property type="entry name" value="CELL DIVISION PROTEIN YTFB"/>
    <property type="match status" value="1"/>
</dbReference>
<dbReference type="EMBL" id="CP000927">
    <property type="protein sequence ID" value="ABZ71239.1"/>
    <property type="molecule type" value="Genomic_DNA"/>
</dbReference>